<accession>A0A2P6TSF9</accession>
<evidence type="ECO:0000256" key="6">
    <source>
        <dbReference type="ARBA" id="ARBA00023098"/>
    </source>
</evidence>
<dbReference type="CDD" id="cd00751">
    <property type="entry name" value="thiolase"/>
    <property type="match status" value="1"/>
</dbReference>
<feature type="active site" description="Proton acceptor" evidence="10">
    <location>
        <position position="278"/>
    </location>
</feature>
<dbReference type="GO" id="GO:0010124">
    <property type="term" value="P:phenylacetate catabolic process"/>
    <property type="evidence" value="ECO:0007669"/>
    <property type="project" value="TreeGrafter"/>
</dbReference>
<dbReference type="AlphaFoldDB" id="A0A2P6TSF9"/>
<dbReference type="OrthoDB" id="5404651at2759"/>
<dbReference type="GO" id="GO:0003988">
    <property type="term" value="F:acetyl-CoA C-acyltransferase activity"/>
    <property type="evidence" value="ECO:0007669"/>
    <property type="project" value="UniProtKB-EC"/>
</dbReference>
<feature type="domain" description="Thiolase N-terminal" evidence="12">
    <location>
        <begin position="3"/>
        <end position="192"/>
    </location>
</feature>
<evidence type="ECO:0000256" key="1">
    <source>
        <dbReference type="ARBA" id="ARBA00004275"/>
    </source>
</evidence>
<name>A0A2P6TSF9_CHLSO</name>
<evidence type="ECO:0000256" key="5">
    <source>
        <dbReference type="ARBA" id="ARBA00022946"/>
    </source>
</evidence>
<feature type="active site" description="Proton acceptor" evidence="10">
    <location>
        <position position="310"/>
    </location>
</feature>
<keyword evidence="15" id="KW-1185">Reference proteome</keyword>
<comment type="caution">
    <text evidence="14">The sequence shown here is derived from an EMBL/GenBank/DDBJ whole genome shotgun (WGS) entry which is preliminary data.</text>
</comment>
<gene>
    <name evidence="14" type="ORF">C2E21_4110</name>
</gene>
<dbReference type="PANTHER" id="PTHR43853">
    <property type="entry name" value="3-KETOACYL-COA THIOLASE, PEROXISOMAL"/>
    <property type="match status" value="1"/>
</dbReference>
<keyword evidence="6" id="KW-0443">Lipid metabolism</keyword>
<dbReference type="Pfam" id="PF00108">
    <property type="entry name" value="Thiolase_N"/>
    <property type="match status" value="1"/>
</dbReference>
<dbReference type="PROSITE" id="PS00737">
    <property type="entry name" value="THIOLASE_2"/>
    <property type="match status" value="1"/>
</dbReference>
<dbReference type="InterPro" id="IPR016039">
    <property type="entry name" value="Thiolase-like"/>
</dbReference>
<dbReference type="PROSITE" id="PS00099">
    <property type="entry name" value="THIOLASE_3"/>
    <property type="match status" value="1"/>
</dbReference>
<dbReference type="EC" id="2.3.1.16" evidence="9"/>
<evidence type="ECO:0000313" key="14">
    <source>
        <dbReference type="EMBL" id="PRW57002.1"/>
    </source>
</evidence>
<dbReference type="EMBL" id="LHPG02000007">
    <property type="protein sequence ID" value="PRW57002.1"/>
    <property type="molecule type" value="Genomic_DNA"/>
</dbReference>
<dbReference type="Proteomes" id="UP000239899">
    <property type="component" value="Unassembled WGS sequence"/>
</dbReference>
<keyword evidence="3 11" id="KW-0808">Transferase</keyword>
<dbReference type="Gene3D" id="3.40.47.10">
    <property type="match status" value="1"/>
</dbReference>
<dbReference type="Pfam" id="PF02803">
    <property type="entry name" value="Thiolase_C"/>
    <property type="match status" value="1"/>
</dbReference>
<dbReference type="InterPro" id="IPR020610">
    <property type="entry name" value="Thiolase_AS"/>
</dbReference>
<dbReference type="GO" id="GO:0005777">
    <property type="term" value="C:peroxisome"/>
    <property type="evidence" value="ECO:0007669"/>
    <property type="project" value="UniProtKB-SubCell"/>
</dbReference>
<keyword evidence="8 11" id="KW-0012">Acyltransferase</keyword>
<keyword evidence="4" id="KW-0276">Fatty acid metabolism</keyword>
<comment type="similarity">
    <text evidence="2 11">Belongs to the thiolase-like superfamily. Thiolase family.</text>
</comment>
<evidence type="ECO:0000256" key="8">
    <source>
        <dbReference type="ARBA" id="ARBA00023315"/>
    </source>
</evidence>
<feature type="domain" description="Thiolase C-terminal" evidence="13">
    <location>
        <begin position="201"/>
        <end position="323"/>
    </location>
</feature>
<feature type="active site" description="Acyl-thioester intermediate" evidence="10">
    <location>
        <position position="19"/>
    </location>
</feature>
<evidence type="ECO:0000256" key="11">
    <source>
        <dbReference type="RuleBase" id="RU003557"/>
    </source>
</evidence>
<evidence type="ECO:0000313" key="15">
    <source>
        <dbReference type="Proteomes" id="UP000239899"/>
    </source>
</evidence>
<dbReference type="InterPro" id="IPR020613">
    <property type="entry name" value="Thiolase_CS"/>
</dbReference>
<dbReference type="InterPro" id="IPR002155">
    <property type="entry name" value="Thiolase"/>
</dbReference>
<dbReference type="InterPro" id="IPR050215">
    <property type="entry name" value="Thiolase-like_sf_Thiolase"/>
</dbReference>
<dbReference type="PIRSF" id="PIRSF000429">
    <property type="entry name" value="Ac-CoA_Ac_transf"/>
    <property type="match status" value="1"/>
</dbReference>
<evidence type="ECO:0000256" key="3">
    <source>
        <dbReference type="ARBA" id="ARBA00022679"/>
    </source>
</evidence>
<proteinExistence type="inferred from homology"/>
<evidence type="ECO:0000259" key="12">
    <source>
        <dbReference type="Pfam" id="PF00108"/>
    </source>
</evidence>
<evidence type="ECO:0000256" key="7">
    <source>
        <dbReference type="ARBA" id="ARBA00023140"/>
    </source>
</evidence>
<dbReference type="InterPro" id="IPR020616">
    <property type="entry name" value="Thiolase_N"/>
</dbReference>
<keyword evidence="7" id="KW-0576">Peroxisome</keyword>
<dbReference type="NCBIfam" id="TIGR01930">
    <property type="entry name" value="AcCoA-C-Actrans"/>
    <property type="match status" value="1"/>
</dbReference>
<evidence type="ECO:0000256" key="10">
    <source>
        <dbReference type="PIRSR" id="PIRSR000429-1"/>
    </source>
</evidence>
<dbReference type="GO" id="GO:0006635">
    <property type="term" value="P:fatty acid beta-oxidation"/>
    <property type="evidence" value="ECO:0007669"/>
    <property type="project" value="TreeGrafter"/>
</dbReference>
<dbReference type="PANTHER" id="PTHR43853:SF8">
    <property type="entry name" value="3-KETOACYL-COA THIOLASE, PEROXISOMAL"/>
    <property type="match status" value="1"/>
</dbReference>
<dbReference type="SUPFAM" id="SSF53901">
    <property type="entry name" value="Thiolase-like"/>
    <property type="match status" value="1"/>
</dbReference>
<organism evidence="14 15">
    <name type="scientific">Chlorella sorokiniana</name>
    <name type="common">Freshwater green alga</name>
    <dbReference type="NCBI Taxonomy" id="3076"/>
    <lineage>
        <taxon>Eukaryota</taxon>
        <taxon>Viridiplantae</taxon>
        <taxon>Chlorophyta</taxon>
        <taxon>core chlorophytes</taxon>
        <taxon>Trebouxiophyceae</taxon>
        <taxon>Chlorellales</taxon>
        <taxon>Chlorellaceae</taxon>
        <taxon>Chlorella clade</taxon>
        <taxon>Chlorella</taxon>
    </lineage>
</organism>
<dbReference type="InterPro" id="IPR020617">
    <property type="entry name" value="Thiolase_C"/>
</dbReference>
<dbReference type="STRING" id="3076.A0A2P6TSF9"/>
<comment type="subcellular location">
    <subcellularLocation>
        <location evidence="1">Peroxisome</location>
    </subcellularLocation>
</comment>
<protein>
    <recommendedName>
        <fullName evidence="9">acetyl-CoA C-acyltransferase</fullName>
        <ecNumber evidence="9">2.3.1.16</ecNumber>
    </recommendedName>
</protein>
<sequence length="349" mass="35876">MFLAGFPVSVPVHTVNRQCCSGLQAVAQIAAAIQAGLITVGIAGGVESMSTNPLPAQNYQEPLNPRLAGNQGALDCLLPMGLAASENVAERFGVTRQEQDQFAAASHAKAAAAQAASRFQQEIVPVVTVVKDAQTGEERRVMVEGDDGIRPGTTAVSLAQLKPAFKRDGSTTAGNSSQMSDGAAALMLMTRSEAARRGLPVLGVFRSFAAVGVPPAILGIGPTVAIPAALERAGIGMEDVEVFEINEAFASQAAYCVRKLGIDPSRVNPNGGAIALGHPLGCTGARQVVTLLHELQRRGRAARFGVVSMCIGSGMGAAAVFERGDGADAVPRQAVATQQAGLSRDAAVQ</sequence>
<evidence type="ECO:0000256" key="9">
    <source>
        <dbReference type="ARBA" id="ARBA00024073"/>
    </source>
</evidence>
<evidence type="ECO:0000256" key="4">
    <source>
        <dbReference type="ARBA" id="ARBA00022832"/>
    </source>
</evidence>
<reference evidence="14 15" key="1">
    <citation type="journal article" date="2018" name="Plant J.">
        <title>Genome sequences of Chlorella sorokiniana UTEX 1602 and Micractinium conductrix SAG 241.80: implications to maltose excretion by a green alga.</title>
        <authorList>
            <person name="Arriola M.B."/>
            <person name="Velmurugan N."/>
            <person name="Zhang Y."/>
            <person name="Plunkett M.H."/>
            <person name="Hondzo H."/>
            <person name="Barney B.M."/>
        </authorList>
    </citation>
    <scope>NUCLEOTIDE SEQUENCE [LARGE SCALE GENOMIC DNA]</scope>
    <source>
        <strain evidence="15">UTEX 1602</strain>
    </source>
</reference>
<evidence type="ECO:0000259" key="13">
    <source>
        <dbReference type="Pfam" id="PF02803"/>
    </source>
</evidence>
<evidence type="ECO:0000256" key="2">
    <source>
        <dbReference type="ARBA" id="ARBA00010982"/>
    </source>
</evidence>
<keyword evidence="5" id="KW-0809">Transit peptide</keyword>